<feature type="non-terminal residue" evidence="1">
    <location>
        <position position="127"/>
    </location>
</feature>
<dbReference type="AlphaFoldDB" id="X0UW99"/>
<dbReference type="InterPro" id="IPR001680">
    <property type="entry name" value="WD40_rpt"/>
</dbReference>
<protein>
    <submittedName>
        <fullName evidence="1">Uncharacterized protein</fullName>
    </submittedName>
</protein>
<reference evidence="1" key="1">
    <citation type="journal article" date="2014" name="Front. Microbiol.">
        <title>High frequency of phylogenetically diverse reductive dehalogenase-homologous genes in deep subseafloor sedimentary metagenomes.</title>
        <authorList>
            <person name="Kawai M."/>
            <person name="Futagami T."/>
            <person name="Toyoda A."/>
            <person name="Takaki Y."/>
            <person name="Nishi S."/>
            <person name="Hori S."/>
            <person name="Arai W."/>
            <person name="Tsubouchi T."/>
            <person name="Morono Y."/>
            <person name="Uchiyama I."/>
            <person name="Ito T."/>
            <person name="Fujiyama A."/>
            <person name="Inagaki F."/>
            <person name="Takami H."/>
        </authorList>
    </citation>
    <scope>NUCLEOTIDE SEQUENCE</scope>
    <source>
        <strain evidence="1">Expedition CK06-06</strain>
    </source>
</reference>
<name>X0UW99_9ZZZZ</name>
<dbReference type="SUPFAM" id="SSF50978">
    <property type="entry name" value="WD40 repeat-like"/>
    <property type="match status" value="1"/>
</dbReference>
<comment type="caution">
    <text evidence="1">The sequence shown here is derived from an EMBL/GenBank/DDBJ whole genome shotgun (WGS) entry which is preliminary data.</text>
</comment>
<dbReference type="PROSITE" id="PS50082">
    <property type="entry name" value="WD_REPEATS_2"/>
    <property type="match status" value="1"/>
</dbReference>
<dbReference type="Pfam" id="PF00400">
    <property type="entry name" value="WD40"/>
    <property type="match status" value="1"/>
</dbReference>
<proteinExistence type="predicted"/>
<sequence length="127" mass="13757">MSIVVLLGASVAGAAEQDTLDIKPRSDLRGHRGAVKHLAFHPDGKLLISAGNEGRIRLWDLETGRLIRQIYPHGKTVDTHASAVPTVRRIESIAFSPDGKMVGEAAVEPSLSTSLRLWNPEDGSEIR</sequence>
<dbReference type="PROSITE" id="PS50294">
    <property type="entry name" value="WD_REPEATS_REGION"/>
    <property type="match status" value="1"/>
</dbReference>
<dbReference type="InterPro" id="IPR015943">
    <property type="entry name" value="WD40/YVTN_repeat-like_dom_sf"/>
</dbReference>
<dbReference type="Gene3D" id="2.130.10.10">
    <property type="entry name" value="YVTN repeat-like/Quinoprotein amine dehydrogenase"/>
    <property type="match status" value="1"/>
</dbReference>
<evidence type="ECO:0000313" key="1">
    <source>
        <dbReference type="EMBL" id="GAG10010.1"/>
    </source>
</evidence>
<dbReference type="InterPro" id="IPR036322">
    <property type="entry name" value="WD40_repeat_dom_sf"/>
</dbReference>
<gene>
    <name evidence="1" type="ORF">S01H1_44764</name>
</gene>
<dbReference type="EMBL" id="BARS01028569">
    <property type="protein sequence ID" value="GAG10010.1"/>
    <property type="molecule type" value="Genomic_DNA"/>
</dbReference>
<dbReference type="PANTHER" id="PTHR19879">
    <property type="entry name" value="TRANSCRIPTION INITIATION FACTOR TFIID"/>
    <property type="match status" value="1"/>
</dbReference>
<dbReference type="SMART" id="SM00320">
    <property type="entry name" value="WD40"/>
    <property type="match status" value="1"/>
</dbReference>
<organism evidence="1">
    <name type="scientific">marine sediment metagenome</name>
    <dbReference type="NCBI Taxonomy" id="412755"/>
    <lineage>
        <taxon>unclassified sequences</taxon>
        <taxon>metagenomes</taxon>
        <taxon>ecological metagenomes</taxon>
    </lineage>
</organism>
<dbReference type="PANTHER" id="PTHR19879:SF9">
    <property type="entry name" value="TRANSCRIPTION INITIATION FACTOR TFIID SUBUNIT 5"/>
    <property type="match status" value="1"/>
</dbReference>
<accession>X0UW99</accession>